<accession>A0A9D4ZSZ6</accession>
<proteinExistence type="predicted"/>
<keyword evidence="4" id="KW-1185">Reference proteome</keyword>
<dbReference type="GO" id="GO:0005525">
    <property type="term" value="F:GTP binding"/>
    <property type="evidence" value="ECO:0007669"/>
    <property type="project" value="InterPro"/>
</dbReference>
<reference evidence="3" key="1">
    <citation type="submission" date="2021-01" db="EMBL/GenBank/DDBJ databases">
        <title>Adiantum capillus-veneris genome.</title>
        <authorList>
            <person name="Fang Y."/>
            <person name="Liao Q."/>
        </authorList>
    </citation>
    <scope>NUCLEOTIDE SEQUENCE</scope>
    <source>
        <strain evidence="3">H3</strain>
        <tissue evidence="3">Leaf</tissue>
    </source>
</reference>
<dbReference type="Pfam" id="PF01926">
    <property type="entry name" value="MMR_HSR1"/>
    <property type="match status" value="1"/>
</dbReference>
<protein>
    <recommendedName>
        <fullName evidence="2">G domain-containing protein</fullName>
    </recommendedName>
</protein>
<gene>
    <name evidence="3" type="ORF">GOP47_0000521</name>
</gene>
<dbReference type="InterPro" id="IPR027417">
    <property type="entry name" value="P-loop_NTPase"/>
</dbReference>
<comment type="caution">
    <text evidence="3">The sequence shown here is derived from an EMBL/GenBank/DDBJ whole genome shotgun (WGS) entry which is preliminary data.</text>
</comment>
<dbReference type="OrthoDB" id="391988at2759"/>
<dbReference type="SUPFAM" id="SSF52540">
    <property type="entry name" value="P-loop containing nucleoside triphosphate hydrolases"/>
    <property type="match status" value="1"/>
</dbReference>
<sequence length="321" mass="36896">MRRPSEIHKMSLLVERQLSIKDLLCIQYCVQCKKKGRGESEASDEKAVKHHLEADRRKISEQGPVRVLVVGRSGSGKTTLIRLLVGNEGPQSISEGVAGVQDINKEFVYLFEEQGTTFIIHDSNGMDVKGKERVNEILGFLDKHQQCDDFRECIHIIWYVISAIDPRFVDDGDVMKLLSNYEIPLLLIMTHKDYDKVKVTEASLNRLLQAYGDKEEREAMKRLMVKVSNEGVCMGSNNELVIDDMKQDKEGLRLVALRTKILVDRMLMQSTKQACAVRQEYQRDQIMQESLNLRFFSVQKFKGIFLRNWGFAQIYALYGNQ</sequence>
<evidence type="ECO:0000313" key="3">
    <source>
        <dbReference type="EMBL" id="KAI5084352.1"/>
    </source>
</evidence>
<keyword evidence="1" id="KW-0934">Plastid</keyword>
<dbReference type="AlphaFoldDB" id="A0A9D4ZSZ6"/>
<dbReference type="Gene3D" id="3.40.50.300">
    <property type="entry name" value="P-loop containing nucleotide triphosphate hydrolases"/>
    <property type="match status" value="1"/>
</dbReference>
<name>A0A9D4ZSZ6_ADICA</name>
<evidence type="ECO:0000259" key="2">
    <source>
        <dbReference type="Pfam" id="PF01926"/>
    </source>
</evidence>
<dbReference type="CDD" id="cd00882">
    <property type="entry name" value="Ras_like_GTPase"/>
    <property type="match status" value="1"/>
</dbReference>
<dbReference type="InterPro" id="IPR006073">
    <property type="entry name" value="GTP-bd"/>
</dbReference>
<organism evidence="3 4">
    <name type="scientific">Adiantum capillus-veneris</name>
    <name type="common">Maidenhair fern</name>
    <dbReference type="NCBI Taxonomy" id="13818"/>
    <lineage>
        <taxon>Eukaryota</taxon>
        <taxon>Viridiplantae</taxon>
        <taxon>Streptophyta</taxon>
        <taxon>Embryophyta</taxon>
        <taxon>Tracheophyta</taxon>
        <taxon>Polypodiopsida</taxon>
        <taxon>Polypodiidae</taxon>
        <taxon>Polypodiales</taxon>
        <taxon>Pteridineae</taxon>
        <taxon>Pteridaceae</taxon>
        <taxon>Vittarioideae</taxon>
        <taxon>Adiantum</taxon>
    </lineage>
</organism>
<dbReference type="EMBL" id="JABFUD020000001">
    <property type="protein sequence ID" value="KAI5084352.1"/>
    <property type="molecule type" value="Genomic_DNA"/>
</dbReference>
<evidence type="ECO:0000313" key="4">
    <source>
        <dbReference type="Proteomes" id="UP000886520"/>
    </source>
</evidence>
<dbReference type="Proteomes" id="UP000886520">
    <property type="component" value="Chromosome 1"/>
</dbReference>
<keyword evidence="1" id="KW-0150">Chloroplast</keyword>
<evidence type="ECO:0000256" key="1">
    <source>
        <dbReference type="ARBA" id="ARBA00022528"/>
    </source>
</evidence>
<feature type="domain" description="G" evidence="2">
    <location>
        <begin position="66"/>
        <end position="190"/>
    </location>
</feature>